<dbReference type="EMBL" id="JACHXF010000002">
    <property type="protein sequence ID" value="MBB3093601.1"/>
    <property type="molecule type" value="Genomic_DNA"/>
</dbReference>
<proteinExistence type="predicted"/>
<evidence type="ECO:0000259" key="1">
    <source>
        <dbReference type="PROSITE" id="PS51186"/>
    </source>
</evidence>
<dbReference type="InterPro" id="IPR016181">
    <property type="entry name" value="Acyl_CoA_acyltransferase"/>
</dbReference>
<dbReference type="Pfam" id="PF08445">
    <property type="entry name" value="FR47"/>
    <property type="match status" value="1"/>
</dbReference>
<dbReference type="GO" id="GO:0016747">
    <property type="term" value="F:acyltransferase activity, transferring groups other than amino-acyl groups"/>
    <property type="evidence" value="ECO:0007669"/>
    <property type="project" value="InterPro"/>
</dbReference>
<name>A0A7W5AC76_9ACTN</name>
<dbReference type="Proteomes" id="UP000590749">
    <property type="component" value="Unassembled WGS sequence"/>
</dbReference>
<dbReference type="Gene3D" id="3.40.630.30">
    <property type="match status" value="1"/>
</dbReference>
<reference evidence="2 3" key="1">
    <citation type="submission" date="2020-08" db="EMBL/GenBank/DDBJ databases">
        <title>Genomic Encyclopedia of Type Strains, Phase III (KMG-III): the genomes of soil and plant-associated and newly described type strains.</title>
        <authorList>
            <person name="Whitman W."/>
        </authorList>
    </citation>
    <scope>NUCLEOTIDE SEQUENCE [LARGE SCALE GENOMIC DNA]</scope>
    <source>
        <strain evidence="2 3">CECT 3287</strain>
    </source>
</reference>
<dbReference type="SUPFAM" id="SSF55729">
    <property type="entry name" value="Acyl-CoA N-acyltransferases (Nat)"/>
    <property type="match status" value="1"/>
</dbReference>
<keyword evidence="3" id="KW-1185">Reference proteome</keyword>
<dbReference type="GO" id="GO:0005840">
    <property type="term" value="C:ribosome"/>
    <property type="evidence" value="ECO:0007669"/>
    <property type="project" value="UniProtKB-KW"/>
</dbReference>
<keyword evidence="2" id="KW-0687">Ribonucleoprotein</keyword>
<dbReference type="AlphaFoldDB" id="A0A7W5AC76"/>
<feature type="domain" description="N-acetyltransferase" evidence="1">
    <location>
        <begin position="153"/>
        <end position="290"/>
    </location>
</feature>
<evidence type="ECO:0000313" key="3">
    <source>
        <dbReference type="Proteomes" id="UP000590749"/>
    </source>
</evidence>
<dbReference type="PROSITE" id="PS51186">
    <property type="entry name" value="GNAT"/>
    <property type="match status" value="1"/>
</dbReference>
<dbReference type="CDD" id="cd04301">
    <property type="entry name" value="NAT_SF"/>
    <property type="match status" value="1"/>
</dbReference>
<dbReference type="RefSeq" id="WP_183217499.1">
    <property type="nucleotide sequence ID" value="NZ_BMPW01000002.1"/>
</dbReference>
<organism evidence="2 3">
    <name type="scientific">Actinoplanes campanulatus</name>
    <dbReference type="NCBI Taxonomy" id="113559"/>
    <lineage>
        <taxon>Bacteria</taxon>
        <taxon>Bacillati</taxon>
        <taxon>Actinomycetota</taxon>
        <taxon>Actinomycetes</taxon>
        <taxon>Micromonosporales</taxon>
        <taxon>Micromonosporaceae</taxon>
        <taxon>Actinoplanes</taxon>
    </lineage>
</organism>
<dbReference type="InterPro" id="IPR000182">
    <property type="entry name" value="GNAT_dom"/>
</dbReference>
<comment type="caution">
    <text evidence="2">The sequence shown here is derived from an EMBL/GenBank/DDBJ whole genome shotgun (WGS) entry which is preliminary data.</text>
</comment>
<keyword evidence="2" id="KW-0689">Ribosomal protein</keyword>
<gene>
    <name evidence="2" type="ORF">FHR83_001250</name>
</gene>
<protein>
    <submittedName>
        <fullName evidence="2">Ribosomal protein S18 acetylase RimI-like enzyme</fullName>
    </submittedName>
</protein>
<dbReference type="InterPro" id="IPR013653">
    <property type="entry name" value="GCN5-like_dom"/>
</dbReference>
<sequence>MAPVDSDLFDRLERFYDALPRPWARAEEIGTLVLFVRDGEGWPYYARPVRGSHTPSAADLTAVRRRQRELGLPETFEWVHETTPDLLAVARSAGLDVLLAPLLVLDPAALVPDLPLRGATTRLLDPATPTFAADLGASRAVARLGFAAPAYQPPLESAENVLLIGGAGPAERDAAAPPTAEAVRHARELAATGDFVTVMAEAPEEGIVATATSQRRGDVAEIVGVATLPSARRRGYASQLTATLAGRLLAGGTHLVFLSAGDDDVARLYTRVGFRRVGTACIAEPAAAPL</sequence>
<accession>A0A7W5AC76</accession>
<evidence type="ECO:0000313" key="2">
    <source>
        <dbReference type="EMBL" id="MBB3093601.1"/>
    </source>
</evidence>